<dbReference type="InterPro" id="IPR005624">
    <property type="entry name" value="PduO/GlcC-like"/>
</dbReference>
<proteinExistence type="predicted"/>
<protein>
    <recommendedName>
        <fullName evidence="3">Cobalamin adenosyltransferase</fullName>
    </recommendedName>
</protein>
<dbReference type="Gene3D" id="3.30.450.150">
    <property type="entry name" value="Haem-degrading domain"/>
    <property type="match status" value="1"/>
</dbReference>
<evidence type="ECO:0000313" key="2">
    <source>
        <dbReference type="Proteomes" id="UP000509448"/>
    </source>
</evidence>
<reference evidence="1 2" key="1">
    <citation type="journal article" date="2019" name="ISME J.">
        <title>Isolation and characterization of a thermophilic sulfur- and iron-reducing thaumarchaeote from a terrestrial acidic hot spring.</title>
        <authorList>
            <person name="Kato S."/>
            <person name="Itoh T."/>
            <person name="Yuki M."/>
            <person name="Nagamori M."/>
            <person name="Ohnishi M."/>
            <person name="Uematsu K."/>
            <person name="Suzuki K."/>
            <person name="Takashina T."/>
            <person name="Ohkuma M."/>
        </authorList>
    </citation>
    <scope>NUCLEOTIDE SEQUENCE [LARGE SCALE GENOMIC DNA]</scope>
    <source>
        <strain evidence="1 2">NAS-02</strain>
    </source>
</reference>
<dbReference type="InterPro" id="IPR038084">
    <property type="entry name" value="PduO/GlcC-like_sf"/>
</dbReference>
<dbReference type="KEGG" id="ccai:NAS2_0778"/>
<evidence type="ECO:0000313" key="1">
    <source>
        <dbReference type="EMBL" id="BBE42167.1"/>
    </source>
</evidence>
<sequence length="155" mass="16549">MRATFQKESVSEELALEMLEAAIGKARELGKAFAIAVVDESGVLKSFIRMDGAPLISVQVAIDKAYTAAGYGLPTHRWYELLMEDRPLAMGAHAINRLIVFGGGYPISVGGRIVGGVGVSGGNAEEDMKVAEAALEVLDKSDTSRGDRERAQEHT</sequence>
<dbReference type="SUPFAM" id="SSF143744">
    <property type="entry name" value="GlcG-like"/>
    <property type="match status" value="1"/>
</dbReference>
<keyword evidence="2" id="KW-1185">Reference proteome</keyword>
<name>A0A4P2VDL4_9ARCH</name>
<evidence type="ECO:0008006" key="3">
    <source>
        <dbReference type="Google" id="ProtNLM"/>
    </source>
</evidence>
<dbReference type="Proteomes" id="UP000509448">
    <property type="component" value="Chromosome"/>
</dbReference>
<dbReference type="PANTHER" id="PTHR34309:SF1">
    <property type="entry name" value="PROTEIN GLCG"/>
    <property type="match status" value="1"/>
</dbReference>
<gene>
    <name evidence="1" type="ORF">NAS2_0778</name>
</gene>
<dbReference type="AlphaFoldDB" id="A0A4P2VDL4"/>
<dbReference type="Pfam" id="PF03928">
    <property type="entry name" value="HbpS-like"/>
    <property type="match status" value="1"/>
</dbReference>
<organism evidence="1 2">
    <name type="scientific">Conexivisphaera calida</name>
    <dbReference type="NCBI Taxonomy" id="1874277"/>
    <lineage>
        <taxon>Archaea</taxon>
        <taxon>Nitrososphaerota</taxon>
        <taxon>Conexivisphaeria</taxon>
        <taxon>Conexivisphaerales</taxon>
        <taxon>Conexivisphaeraceae</taxon>
        <taxon>Conexivisphaera</taxon>
    </lineage>
</organism>
<accession>A0A4P2VDL4</accession>
<dbReference type="InterPro" id="IPR052517">
    <property type="entry name" value="GlcG_carb_metab_protein"/>
</dbReference>
<dbReference type="PANTHER" id="PTHR34309">
    <property type="entry name" value="SLR1406 PROTEIN"/>
    <property type="match status" value="1"/>
</dbReference>
<dbReference type="EMBL" id="AP018732">
    <property type="protein sequence ID" value="BBE42167.1"/>
    <property type="molecule type" value="Genomic_DNA"/>
</dbReference>